<name>A0A067QG54_9AGAM</name>
<dbReference type="InParanoid" id="A0A067QG54"/>
<proteinExistence type="predicted"/>
<dbReference type="HOGENOM" id="CLU_2133862_0_0_1"/>
<dbReference type="EMBL" id="KL197711">
    <property type="protein sequence ID" value="KDQ62472.1"/>
    <property type="molecule type" value="Genomic_DNA"/>
</dbReference>
<accession>A0A067QG54</accession>
<evidence type="ECO:0000313" key="1">
    <source>
        <dbReference type="EMBL" id="KDQ62472.1"/>
    </source>
</evidence>
<gene>
    <name evidence="1" type="ORF">JAAARDRAFT_189794</name>
</gene>
<evidence type="ECO:0000313" key="2">
    <source>
        <dbReference type="Proteomes" id="UP000027265"/>
    </source>
</evidence>
<keyword evidence="2" id="KW-1185">Reference proteome</keyword>
<dbReference type="Proteomes" id="UP000027265">
    <property type="component" value="Unassembled WGS sequence"/>
</dbReference>
<sequence length="113" mass="12608">MSRLSLFRYVSVIDKLNAFGAQILDLTAYPLLVSPSNSEEVAKAIAEQRKEALIVLLAFFAIQINLEDKAGAFVTFTLISLALTLRIYLENIPVETTLVSLPLPRLITIFKRL</sequence>
<organism evidence="1 2">
    <name type="scientific">Jaapia argillacea MUCL 33604</name>
    <dbReference type="NCBI Taxonomy" id="933084"/>
    <lineage>
        <taxon>Eukaryota</taxon>
        <taxon>Fungi</taxon>
        <taxon>Dikarya</taxon>
        <taxon>Basidiomycota</taxon>
        <taxon>Agaricomycotina</taxon>
        <taxon>Agaricomycetes</taxon>
        <taxon>Agaricomycetidae</taxon>
        <taxon>Jaapiales</taxon>
        <taxon>Jaapiaceae</taxon>
        <taxon>Jaapia</taxon>
    </lineage>
</organism>
<reference evidence="2" key="1">
    <citation type="journal article" date="2014" name="Proc. Natl. Acad. Sci. U.S.A.">
        <title>Extensive sampling of basidiomycete genomes demonstrates inadequacy of the white-rot/brown-rot paradigm for wood decay fungi.</title>
        <authorList>
            <person name="Riley R."/>
            <person name="Salamov A.A."/>
            <person name="Brown D.W."/>
            <person name="Nagy L.G."/>
            <person name="Floudas D."/>
            <person name="Held B.W."/>
            <person name="Levasseur A."/>
            <person name="Lombard V."/>
            <person name="Morin E."/>
            <person name="Otillar R."/>
            <person name="Lindquist E.A."/>
            <person name="Sun H."/>
            <person name="LaButti K.M."/>
            <person name="Schmutz J."/>
            <person name="Jabbour D."/>
            <person name="Luo H."/>
            <person name="Baker S.E."/>
            <person name="Pisabarro A.G."/>
            <person name="Walton J.D."/>
            <person name="Blanchette R.A."/>
            <person name="Henrissat B."/>
            <person name="Martin F."/>
            <person name="Cullen D."/>
            <person name="Hibbett D.S."/>
            <person name="Grigoriev I.V."/>
        </authorList>
    </citation>
    <scope>NUCLEOTIDE SEQUENCE [LARGE SCALE GENOMIC DNA]</scope>
    <source>
        <strain evidence="2">MUCL 33604</strain>
    </source>
</reference>
<protein>
    <submittedName>
        <fullName evidence="1">Uncharacterized protein</fullName>
    </submittedName>
</protein>
<dbReference type="AlphaFoldDB" id="A0A067QG54"/>